<dbReference type="InterPro" id="IPR010255">
    <property type="entry name" value="Haem_peroxidase_sf"/>
</dbReference>
<dbReference type="GO" id="GO:0006979">
    <property type="term" value="P:response to oxidative stress"/>
    <property type="evidence" value="ECO:0007669"/>
    <property type="project" value="InterPro"/>
</dbReference>
<evidence type="ECO:0000313" key="8">
    <source>
        <dbReference type="Proteomes" id="UP000196531"/>
    </source>
</evidence>
<evidence type="ECO:0000256" key="2">
    <source>
        <dbReference type="ARBA" id="ARBA00022821"/>
    </source>
</evidence>
<dbReference type="Gene3D" id="1.10.640.10">
    <property type="entry name" value="Haem peroxidase domain superfamily, animal type"/>
    <property type="match status" value="1"/>
</dbReference>
<evidence type="ECO:0000256" key="4">
    <source>
        <dbReference type="ARBA" id="ARBA00023002"/>
    </source>
</evidence>
<keyword evidence="5" id="KW-0408">Iron</keyword>
<dbReference type="InterPro" id="IPR019791">
    <property type="entry name" value="Haem_peroxidase_animal"/>
</dbReference>
<keyword evidence="2" id="KW-0611">Plant defense</keyword>
<accession>A0A1Y5F5R6</accession>
<dbReference type="Pfam" id="PF03098">
    <property type="entry name" value="An_peroxidase"/>
    <property type="match status" value="1"/>
</dbReference>
<dbReference type="PANTHER" id="PTHR11903:SF11">
    <property type="entry name" value="ALPHA-DIOXYGENASE 1"/>
    <property type="match status" value="1"/>
</dbReference>
<evidence type="ECO:0000313" key="7">
    <source>
        <dbReference type="EMBL" id="OUR95839.1"/>
    </source>
</evidence>
<keyword evidence="3" id="KW-0223">Dioxygenase</keyword>
<dbReference type="GO" id="GO:0006631">
    <property type="term" value="P:fatty acid metabolic process"/>
    <property type="evidence" value="ECO:0007669"/>
    <property type="project" value="UniProtKB-ARBA"/>
</dbReference>
<reference evidence="8" key="1">
    <citation type="journal article" date="2017" name="Proc. Natl. Acad. Sci. U.S.A.">
        <title>Simulation of Deepwater Horizon oil plume reveals substrate specialization within a complex community of hydrocarbon-degraders.</title>
        <authorList>
            <person name="Hu P."/>
            <person name="Dubinsky E.A."/>
            <person name="Probst A.J."/>
            <person name="Wang J."/>
            <person name="Sieber C.M.K."/>
            <person name="Tom L.M."/>
            <person name="Gardinali P."/>
            <person name="Banfield J.F."/>
            <person name="Atlas R.M."/>
            <person name="Andersen G.L."/>
        </authorList>
    </citation>
    <scope>NUCLEOTIDE SEQUENCE [LARGE SCALE GENOMIC DNA]</scope>
</reference>
<dbReference type="PROSITE" id="PS50292">
    <property type="entry name" value="PEROXIDASE_3"/>
    <property type="match status" value="1"/>
</dbReference>
<dbReference type="Proteomes" id="UP000196531">
    <property type="component" value="Unassembled WGS sequence"/>
</dbReference>
<dbReference type="GO" id="GO:0016702">
    <property type="term" value="F:oxidoreductase activity, acting on single donors with incorporation of molecular oxygen, incorporation of two atoms of oxygen"/>
    <property type="evidence" value="ECO:0007669"/>
    <property type="project" value="TreeGrafter"/>
</dbReference>
<comment type="caution">
    <text evidence="7">The sequence shown here is derived from an EMBL/GenBank/DDBJ whole genome shotgun (WGS) entry which is preliminary data.</text>
</comment>
<dbReference type="EMBL" id="MAAO01000007">
    <property type="protein sequence ID" value="OUR95839.1"/>
    <property type="molecule type" value="Genomic_DNA"/>
</dbReference>
<dbReference type="InterPro" id="IPR037120">
    <property type="entry name" value="Haem_peroxidase_sf_animal"/>
</dbReference>
<evidence type="ECO:0000256" key="6">
    <source>
        <dbReference type="SAM" id="MobiDB-lite"/>
    </source>
</evidence>
<dbReference type="PROSITE" id="PS51257">
    <property type="entry name" value="PROKAR_LIPOPROTEIN"/>
    <property type="match status" value="1"/>
</dbReference>
<gene>
    <name evidence="7" type="ORF">A9Q84_15170</name>
</gene>
<evidence type="ECO:0000256" key="5">
    <source>
        <dbReference type="ARBA" id="ARBA00023004"/>
    </source>
</evidence>
<protein>
    <recommendedName>
        <fullName evidence="9">Peroxidase</fullName>
    </recommendedName>
</protein>
<organism evidence="7 8">
    <name type="scientific">Halobacteriovorax marinus</name>
    <dbReference type="NCBI Taxonomy" id="97084"/>
    <lineage>
        <taxon>Bacteria</taxon>
        <taxon>Pseudomonadati</taxon>
        <taxon>Bdellovibrionota</taxon>
        <taxon>Bacteriovoracia</taxon>
        <taxon>Bacteriovoracales</taxon>
        <taxon>Halobacteriovoraceae</taxon>
        <taxon>Halobacteriovorax</taxon>
    </lineage>
</organism>
<keyword evidence="1" id="KW-0479">Metal-binding</keyword>
<feature type="compositionally biased region" description="Basic residues" evidence="6">
    <location>
        <begin position="212"/>
        <end position="228"/>
    </location>
</feature>
<feature type="region of interest" description="Disordered" evidence="6">
    <location>
        <begin position="211"/>
        <end position="233"/>
    </location>
</feature>
<evidence type="ECO:0008006" key="9">
    <source>
        <dbReference type="Google" id="ProtNLM"/>
    </source>
</evidence>
<sequence length="717" mass="82006">MKLKYLALALLLSACSSSTDKTHDRKVASSDDEVGFTKEEYYKNRGLGHSKFDYDGYKPGKGKFIKTMLSSKNRKLVKVSGGHRQYLFENNLFDTGSDNESGVDCSKVMKSVHRTPMGRCYFHNMGDKLSERDKDLARDVMMGSRDQRFGRNFPADVANKASRADMMNPNPIEISARLLNRKDGKVQEAKVINVLAAAWLQSMNHDWFSHGKNSKKRHHNVKGSKAHPHFKDGMKIPATASETEKQKKTNNHGYDYVSRNVNTHWWDASQIYGSDAATILKVRGKYLADGTHTGELMPDGKIAVDSVNKKLIYTKDSLPVTGFHDNWWLGLELIHTLFHLEHNHIVESILKPLRGKKICKNVSKVECADEMFQKARMINAALMAKIHTVEWTPALLDTPVLHVGMRSNWFGMKEGLGVSSSYLRGILPTGLKHLISGLTGKKTLDLYSVPFTLTEEFVAVYRMHPLVPENVKLRRVDDPKYSSKMDVKDMVFRNAKNAINADTTSNLLYSFGTSHPGALTLHNYPSFMQNFTAERNTGHKHSDSVKMDMGTIDIFRDRERGVPRYNAFRRALGLPQMDSFDELTTNKKDLKILKELYNDDIEKVDLIVGSLAEKDRYPGYAFGNTSFYIFAVMASRRLMADPFFSDYFTKEYYTKPGMKHVNKQYMTDVIIRHFPEMKSKFFTKRRFLKDKRVVKNAFRPWLPVYTDVKKQLDEAKK</sequence>
<evidence type="ECO:0000256" key="3">
    <source>
        <dbReference type="ARBA" id="ARBA00022964"/>
    </source>
</evidence>
<name>A0A1Y5F5R6_9BACT</name>
<dbReference type="GO" id="GO:0006952">
    <property type="term" value="P:defense response"/>
    <property type="evidence" value="ECO:0007669"/>
    <property type="project" value="UniProtKB-KW"/>
</dbReference>
<dbReference type="GO" id="GO:0046872">
    <property type="term" value="F:metal ion binding"/>
    <property type="evidence" value="ECO:0007669"/>
    <property type="project" value="UniProtKB-KW"/>
</dbReference>
<dbReference type="PANTHER" id="PTHR11903">
    <property type="entry name" value="PROSTAGLANDIN G/H SYNTHASE"/>
    <property type="match status" value="1"/>
</dbReference>
<dbReference type="GO" id="GO:0004601">
    <property type="term" value="F:peroxidase activity"/>
    <property type="evidence" value="ECO:0007669"/>
    <property type="project" value="InterPro"/>
</dbReference>
<dbReference type="AlphaFoldDB" id="A0A1Y5F5R6"/>
<keyword evidence="4" id="KW-0560">Oxidoreductase</keyword>
<proteinExistence type="predicted"/>
<dbReference type="GO" id="GO:0020037">
    <property type="term" value="F:heme binding"/>
    <property type="evidence" value="ECO:0007669"/>
    <property type="project" value="InterPro"/>
</dbReference>
<evidence type="ECO:0000256" key="1">
    <source>
        <dbReference type="ARBA" id="ARBA00022723"/>
    </source>
</evidence>
<dbReference type="SUPFAM" id="SSF48113">
    <property type="entry name" value="Heme-dependent peroxidases"/>
    <property type="match status" value="1"/>
</dbReference>
<dbReference type="InterPro" id="IPR050783">
    <property type="entry name" value="Oxylipin_biosynth_metab"/>
</dbReference>